<evidence type="ECO:0000313" key="1">
    <source>
        <dbReference type="EMBL" id="MFD1586327.1"/>
    </source>
</evidence>
<protein>
    <submittedName>
        <fullName evidence="1">Uncharacterized protein</fullName>
    </submittedName>
</protein>
<accession>A0ABD6C8W9</accession>
<gene>
    <name evidence="1" type="ORF">ACFR9U_04995</name>
</gene>
<organism evidence="1 2">
    <name type="scientific">Halorientalis brevis</name>
    <dbReference type="NCBI Taxonomy" id="1126241"/>
    <lineage>
        <taxon>Archaea</taxon>
        <taxon>Methanobacteriati</taxon>
        <taxon>Methanobacteriota</taxon>
        <taxon>Stenosarchaea group</taxon>
        <taxon>Halobacteria</taxon>
        <taxon>Halobacteriales</taxon>
        <taxon>Haloarculaceae</taxon>
        <taxon>Halorientalis</taxon>
    </lineage>
</organism>
<proteinExistence type="predicted"/>
<comment type="caution">
    <text evidence="1">The sequence shown here is derived from an EMBL/GenBank/DDBJ whole genome shotgun (WGS) entry which is preliminary data.</text>
</comment>
<dbReference type="EMBL" id="JBHUDJ010000002">
    <property type="protein sequence ID" value="MFD1586327.1"/>
    <property type="molecule type" value="Genomic_DNA"/>
</dbReference>
<reference evidence="1 2" key="1">
    <citation type="journal article" date="2019" name="Int. J. Syst. Evol. Microbiol.">
        <title>The Global Catalogue of Microorganisms (GCM) 10K type strain sequencing project: providing services to taxonomists for standard genome sequencing and annotation.</title>
        <authorList>
            <consortium name="The Broad Institute Genomics Platform"/>
            <consortium name="The Broad Institute Genome Sequencing Center for Infectious Disease"/>
            <person name="Wu L."/>
            <person name="Ma J."/>
        </authorList>
    </citation>
    <scope>NUCLEOTIDE SEQUENCE [LARGE SCALE GENOMIC DNA]</scope>
    <source>
        <strain evidence="1 2">CGMCC 1.12125</strain>
    </source>
</reference>
<dbReference type="RefSeq" id="WP_247380013.1">
    <property type="nucleotide sequence ID" value="NZ_JALLGV010000007.1"/>
</dbReference>
<sequence length="93" mass="10507">MATRTQQEEAAVEVAQRSSTDPYIVAAVASVLLSWYEFFVRGNREMGLFVGLWPPTFLAFGSYFKQTRLSNTLDRALGQTGIMDSVERLIQNR</sequence>
<keyword evidence="2" id="KW-1185">Reference proteome</keyword>
<dbReference type="Proteomes" id="UP001597119">
    <property type="component" value="Unassembled WGS sequence"/>
</dbReference>
<evidence type="ECO:0000313" key="2">
    <source>
        <dbReference type="Proteomes" id="UP001597119"/>
    </source>
</evidence>
<name>A0ABD6C8W9_9EURY</name>
<dbReference type="AlphaFoldDB" id="A0ABD6C8W9"/>